<reference evidence="1 2" key="1">
    <citation type="submission" date="2019-01" db="EMBL/GenBank/DDBJ databases">
        <authorList>
            <person name="Chen W.-M."/>
        </authorList>
    </citation>
    <scope>NUCLEOTIDE SEQUENCE [LARGE SCALE GENOMIC DNA]</scope>
    <source>
        <strain evidence="1 2">FSY-9</strain>
    </source>
</reference>
<comment type="caution">
    <text evidence="1">The sequence shown here is derived from an EMBL/GenBank/DDBJ whole genome shotgun (WGS) entry which is preliminary data.</text>
</comment>
<gene>
    <name evidence="1" type="ORF">EOE18_12365</name>
</gene>
<organism evidence="1 2">
    <name type="scientific">Novosphingobium umbonatum</name>
    <dbReference type="NCBI Taxonomy" id="1908524"/>
    <lineage>
        <taxon>Bacteria</taxon>
        <taxon>Pseudomonadati</taxon>
        <taxon>Pseudomonadota</taxon>
        <taxon>Alphaproteobacteria</taxon>
        <taxon>Sphingomonadales</taxon>
        <taxon>Sphingomonadaceae</taxon>
        <taxon>Novosphingobium</taxon>
    </lineage>
</organism>
<evidence type="ECO:0000313" key="2">
    <source>
        <dbReference type="Proteomes" id="UP000282837"/>
    </source>
</evidence>
<accession>A0A437N2X9</accession>
<name>A0A437N2X9_9SPHN</name>
<dbReference type="Proteomes" id="UP000282837">
    <property type="component" value="Unassembled WGS sequence"/>
</dbReference>
<protein>
    <recommendedName>
        <fullName evidence="3">Pilus assembly protein</fullName>
    </recommendedName>
</protein>
<dbReference type="EMBL" id="SACO01000009">
    <property type="protein sequence ID" value="RVU04281.1"/>
    <property type="molecule type" value="Genomic_DNA"/>
</dbReference>
<keyword evidence="2" id="KW-1185">Reference proteome</keyword>
<dbReference type="AlphaFoldDB" id="A0A437N2X9"/>
<evidence type="ECO:0000313" key="1">
    <source>
        <dbReference type="EMBL" id="RVU04281.1"/>
    </source>
</evidence>
<dbReference type="RefSeq" id="WP_127709955.1">
    <property type="nucleotide sequence ID" value="NZ_SACO01000009.1"/>
</dbReference>
<evidence type="ECO:0008006" key="3">
    <source>
        <dbReference type="Google" id="ProtNLM"/>
    </source>
</evidence>
<dbReference type="OrthoDB" id="7432392at2"/>
<sequence>MRLMQSLWRDLFRCRRGASLIEFSLSLPLVFFLGSAGIEYANYARVQLQVSQLALNLADNASRVGLSSALAATQIREVDMNDVLTGARLQGSGLGLSTHGRVIISSLENVQQSYDTGVVQRIHWQRCIGLKSGTGYDSSYGTTSTTAGTDATAANAGTAMPNGMGDTGYKVNAPSGVGAIFVELNYEYQPLFGTIYIKNRLIHTTASFVVRDLRDYTQIYNPSPAATRMTCNLYSS</sequence>
<proteinExistence type="predicted"/>